<dbReference type="InterPro" id="IPR046965">
    <property type="entry name" value="Cyclin_A/B-like"/>
</dbReference>
<protein>
    <submittedName>
        <fullName evidence="8">Cyclin B</fullName>
    </submittedName>
</protein>
<dbReference type="GO" id="GO:0044772">
    <property type="term" value="P:mitotic cell cycle phase transition"/>
    <property type="evidence" value="ECO:0007669"/>
    <property type="project" value="InterPro"/>
</dbReference>
<dbReference type="SMART" id="SM01332">
    <property type="entry name" value="Cyclin_C"/>
    <property type="match status" value="1"/>
</dbReference>
<dbReference type="GO" id="GO:0016538">
    <property type="term" value="F:cyclin-dependent protein serine/threonine kinase regulator activity"/>
    <property type="evidence" value="ECO:0007669"/>
    <property type="project" value="InterPro"/>
</dbReference>
<dbReference type="InterPro" id="IPR036915">
    <property type="entry name" value="Cyclin-like_sf"/>
</dbReference>
<dbReference type="InterPro" id="IPR004367">
    <property type="entry name" value="Cyclin_C-dom"/>
</dbReference>
<gene>
    <name evidence="8" type="ORF">TAPDE_003945</name>
</gene>
<accession>R4XJV1</accession>
<evidence type="ECO:0000313" key="8">
    <source>
        <dbReference type="EMBL" id="CCG83623.1"/>
    </source>
</evidence>
<evidence type="ECO:0000256" key="4">
    <source>
        <dbReference type="RuleBase" id="RU000383"/>
    </source>
</evidence>
<evidence type="ECO:0000259" key="7">
    <source>
        <dbReference type="SMART" id="SM01332"/>
    </source>
</evidence>
<dbReference type="CDD" id="cd20512">
    <property type="entry name" value="CYCLIN_CLBs_yeast_rpt2"/>
    <property type="match status" value="1"/>
</dbReference>
<feature type="domain" description="Cyclin C-terminal" evidence="7">
    <location>
        <begin position="290"/>
        <end position="404"/>
    </location>
</feature>
<keyword evidence="2 4" id="KW-0195">Cyclin</keyword>
<feature type="domain" description="Cyclin-like" evidence="6">
    <location>
        <begin position="197"/>
        <end position="281"/>
    </location>
</feature>
<keyword evidence="9" id="KW-1185">Reference proteome</keyword>
<reference evidence="8 9" key="1">
    <citation type="journal article" date="2013" name="MBio">
        <title>Genome sequencing of the plant pathogen Taphrina deformans, the causal agent of peach leaf curl.</title>
        <authorList>
            <person name="Cisse O.H."/>
            <person name="Almeida J.M.G.C.F."/>
            <person name="Fonseca A."/>
            <person name="Kumar A.A."/>
            <person name="Salojaervi J."/>
            <person name="Overmyer K."/>
            <person name="Hauser P.M."/>
            <person name="Pagni M."/>
        </authorList>
    </citation>
    <scope>NUCLEOTIDE SEQUENCE [LARGE SCALE GENOMIC DNA]</scope>
    <source>
        <strain evidence="9">PYCC 5710 / ATCC 11124 / CBS 356.35 / IMI 108563 / JCM 9778 / NBRC 8474</strain>
    </source>
</reference>
<feature type="region of interest" description="Disordered" evidence="5">
    <location>
        <begin position="79"/>
        <end position="114"/>
    </location>
</feature>
<keyword evidence="1" id="KW-0132">Cell division</keyword>
<dbReference type="InterPro" id="IPR048258">
    <property type="entry name" value="Cyclins_cyclin-box"/>
</dbReference>
<evidence type="ECO:0000313" key="9">
    <source>
        <dbReference type="Proteomes" id="UP000013776"/>
    </source>
</evidence>
<dbReference type="Pfam" id="PF00134">
    <property type="entry name" value="Cyclin_N"/>
    <property type="match status" value="1"/>
</dbReference>
<feature type="compositionally biased region" description="Polar residues" evidence="5">
    <location>
        <begin position="85"/>
        <end position="97"/>
    </location>
</feature>
<dbReference type="Pfam" id="PF02984">
    <property type="entry name" value="Cyclin_C"/>
    <property type="match status" value="1"/>
</dbReference>
<evidence type="ECO:0000256" key="5">
    <source>
        <dbReference type="SAM" id="MobiDB-lite"/>
    </source>
</evidence>
<dbReference type="PIRSF" id="PIRSF001771">
    <property type="entry name" value="Cyclin_A_B_D_E"/>
    <property type="match status" value="1"/>
</dbReference>
<proteinExistence type="inferred from homology"/>
<dbReference type="InterPro" id="IPR039361">
    <property type="entry name" value="Cyclin"/>
</dbReference>
<dbReference type="AlphaFoldDB" id="R4XJV1"/>
<dbReference type="Gene3D" id="1.10.472.10">
    <property type="entry name" value="Cyclin-like"/>
    <property type="match status" value="2"/>
</dbReference>
<dbReference type="Proteomes" id="UP000013776">
    <property type="component" value="Unassembled WGS sequence"/>
</dbReference>
<comment type="similarity">
    <text evidence="4">Belongs to the cyclin family.</text>
</comment>
<name>R4XJV1_TAPDE</name>
<evidence type="ECO:0000256" key="1">
    <source>
        <dbReference type="ARBA" id="ARBA00022618"/>
    </source>
</evidence>
<keyword evidence="3" id="KW-0131">Cell cycle</keyword>
<comment type="caution">
    <text evidence="8">The sequence shown here is derived from an EMBL/GenBank/DDBJ whole genome shotgun (WGS) entry which is preliminary data.</text>
</comment>
<dbReference type="SUPFAM" id="SSF47954">
    <property type="entry name" value="Cyclin-like"/>
    <property type="match status" value="2"/>
</dbReference>
<dbReference type="EMBL" id="CAHR02000163">
    <property type="protein sequence ID" value="CCG83623.1"/>
    <property type="molecule type" value="Genomic_DNA"/>
</dbReference>
<feature type="domain" description="Cyclin-like" evidence="6">
    <location>
        <begin position="294"/>
        <end position="375"/>
    </location>
</feature>
<dbReference type="eggNOG" id="KOG0653">
    <property type="taxonomic scope" value="Eukaryota"/>
</dbReference>
<sequence length="432" mass="48905">MTRAKSSQVVGKTVQSTVPVVKVTRKRAALGDVSNHVPATAVGQNATNGKAVGVSKSSIALRQKASNVPVKAESQVLVEKRKPTSVASTTSRLSKQESVVEEPPAKQRKTLPSSPELALPIDTLNTLRSASPPVVIEPVQDWDDLDADDIQDPLMVSEYVVEIFEYLREQELLTLPTPDYMERQKELHWKMRGILVDWLVEVHQKFRLLPETLFLAVNIIDRFLSLRVCSLPKLQLVGITALFIASKYEEVMCPSIQNFIYMADGGYTDDEILKAEQYVLQVLEFNLSSPNPMNFLRRVSKADQYDIQVRTVAKYLLEISLVDHRFLVYPPSLVAAAGMYLARYMLDRGDWDANLVHYSGYTESQLIGCVRLMIDYLTKPVRHEAFYKKYASKKFIKASLYVTQWVNKEDNIAQFDDIVDTGDYLVEDDVDY</sequence>
<dbReference type="CDD" id="cd20568">
    <property type="entry name" value="CYCLIN_CLBs_yeast_rpt1"/>
    <property type="match status" value="1"/>
</dbReference>
<dbReference type="VEuPathDB" id="FungiDB:TAPDE_003945"/>
<evidence type="ECO:0000259" key="6">
    <source>
        <dbReference type="SMART" id="SM00385"/>
    </source>
</evidence>
<dbReference type="PROSITE" id="PS00292">
    <property type="entry name" value="CYCLINS"/>
    <property type="match status" value="1"/>
</dbReference>
<dbReference type="STRING" id="1097556.R4XJV1"/>
<dbReference type="SMART" id="SM00385">
    <property type="entry name" value="CYCLIN"/>
    <property type="match status" value="2"/>
</dbReference>
<evidence type="ECO:0000256" key="3">
    <source>
        <dbReference type="ARBA" id="ARBA00023306"/>
    </source>
</evidence>
<evidence type="ECO:0000256" key="2">
    <source>
        <dbReference type="ARBA" id="ARBA00023127"/>
    </source>
</evidence>
<organism evidence="8 9">
    <name type="scientific">Taphrina deformans (strain PYCC 5710 / ATCC 11124 / CBS 356.35 / IMI 108563 / JCM 9778 / NBRC 8474)</name>
    <name type="common">Peach leaf curl fungus</name>
    <name type="synonym">Lalaria deformans</name>
    <dbReference type="NCBI Taxonomy" id="1097556"/>
    <lineage>
        <taxon>Eukaryota</taxon>
        <taxon>Fungi</taxon>
        <taxon>Dikarya</taxon>
        <taxon>Ascomycota</taxon>
        <taxon>Taphrinomycotina</taxon>
        <taxon>Taphrinomycetes</taxon>
        <taxon>Taphrinales</taxon>
        <taxon>Taphrinaceae</taxon>
        <taxon>Taphrina</taxon>
    </lineage>
</organism>
<dbReference type="OrthoDB" id="5590282at2759"/>
<dbReference type="PANTHER" id="PTHR10177">
    <property type="entry name" value="CYCLINS"/>
    <property type="match status" value="1"/>
</dbReference>
<dbReference type="GO" id="GO:0051301">
    <property type="term" value="P:cell division"/>
    <property type="evidence" value="ECO:0007669"/>
    <property type="project" value="UniProtKB-KW"/>
</dbReference>
<dbReference type="FunFam" id="1.10.472.10:FF:000001">
    <property type="entry name" value="G2/mitotic-specific cyclin"/>
    <property type="match status" value="1"/>
</dbReference>
<dbReference type="InterPro" id="IPR006671">
    <property type="entry name" value="Cyclin_N"/>
</dbReference>
<dbReference type="InterPro" id="IPR013763">
    <property type="entry name" value="Cyclin-like_dom"/>
</dbReference>